<dbReference type="Proteomes" id="UP001283361">
    <property type="component" value="Unassembled WGS sequence"/>
</dbReference>
<organism evidence="1 2">
    <name type="scientific">Elysia crispata</name>
    <name type="common">lettuce slug</name>
    <dbReference type="NCBI Taxonomy" id="231223"/>
    <lineage>
        <taxon>Eukaryota</taxon>
        <taxon>Metazoa</taxon>
        <taxon>Spiralia</taxon>
        <taxon>Lophotrochozoa</taxon>
        <taxon>Mollusca</taxon>
        <taxon>Gastropoda</taxon>
        <taxon>Heterobranchia</taxon>
        <taxon>Euthyneura</taxon>
        <taxon>Panpulmonata</taxon>
        <taxon>Sacoglossa</taxon>
        <taxon>Placobranchoidea</taxon>
        <taxon>Plakobranchidae</taxon>
        <taxon>Elysia</taxon>
    </lineage>
</organism>
<sequence length="119" mass="13026">MHTVANPLTLASACTASAWTPNLIHSFLSSLLPFNKSLSPSRLDPHGNEVKLGENLEAFTIEMKVARKLKHGGLDTRSSLSYLSHTQRALWGVQDQPRLGLVASNMPRDGTNEGRYVLS</sequence>
<accession>A0AAE1DK99</accession>
<name>A0AAE1DK99_9GAST</name>
<comment type="caution">
    <text evidence="1">The sequence shown here is derived from an EMBL/GenBank/DDBJ whole genome shotgun (WGS) entry which is preliminary data.</text>
</comment>
<keyword evidence="2" id="KW-1185">Reference proteome</keyword>
<proteinExistence type="predicted"/>
<protein>
    <submittedName>
        <fullName evidence="1">Uncharacterized protein</fullName>
    </submittedName>
</protein>
<dbReference type="EMBL" id="JAWDGP010003622">
    <property type="protein sequence ID" value="KAK3772513.1"/>
    <property type="molecule type" value="Genomic_DNA"/>
</dbReference>
<dbReference type="AlphaFoldDB" id="A0AAE1DK99"/>
<reference evidence="1" key="1">
    <citation type="journal article" date="2023" name="G3 (Bethesda)">
        <title>A reference genome for the long-term kleptoplast-retaining sea slug Elysia crispata morphotype clarki.</title>
        <authorList>
            <person name="Eastman K.E."/>
            <person name="Pendleton A.L."/>
            <person name="Shaikh M.A."/>
            <person name="Suttiyut T."/>
            <person name="Ogas R."/>
            <person name="Tomko P."/>
            <person name="Gavelis G."/>
            <person name="Widhalm J.R."/>
            <person name="Wisecaver J.H."/>
        </authorList>
    </citation>
    <scope>NUCLEOTIDE SEQUENCE</scope>
    <source>
        <strain evidence="1">ECLA1</strain>
    </source>
</reference>
<gene>
    <name evidence="1" type="ORF">RRG08_043728</name>
</gene>
<evidence type="ECO:0000313" key="1">
    <source>
        <dbReference type="EMBL" id="KAK3772513.1"/>
    </source>
</evidence>
<evidence type="ECO:0000313" key="2">
    <source>
        <dbReference type="Proteomes" id="UP001283361"/>
    </source>
</evidence>